<accession>A0ABY7WNG3</accession>
<reference evidence="2 3" key="1">
    <citation type="submission" date="2023-02" db="EMBL/GenBank/DDBJ databases">
        <title>Genome sequence of Lacticaseibacillus sp. KACC 23028.</title>
        <authorList>
            <person name="Kim S."/>
            <person name="Heo J."/>
            <person name="Kwon S.-W."/>
        </authorList>
    </citation>
    <scope>NUCLEOTIDE SEQUENCE [LARGE SCALE GENOMIC DNA]</scope>
    <source>
        <strain evidence="2 3">KACC 23028</strain>
    </source>
</reference>
<evidence type="ECO:0000259" key="1">
    <source>
        <dbReference type="Pfam" id="PF01883"/>
    </source>
</evidence>
<feature type="domain" description="MIP18 family-like" evidence="1">
    <location>
        <begin position="21"/>
        <end position="90"/>
    </location>
</feature>
<dbReference type="Pfam" id="PF01883">
    <property type="entry name" value="FeS_assembly_P"/>
    <property type="match status" value="1"/>
</dbReference>
<dbReference type="RefSeq" id="WP_274258697.1">
    <property type="nucleotide sequence ID" value="NZ_CP117884.1"/>
</dbReference>
<organism evidence="2 3">
    <name type="scientific">Lacticaseibacillus pabuli</name>
    <dbReference type="NCBI Taxonomy" id="3025672"/>
    <lineage>
        <taxon>Bacteria</taxon>
        <taxon>Bacillati</taxon>
        <taxon>Bacillota</taxon>
        <taxon>Bacilli</taxon>
        <taxon>Lactobacillales</taxon>
        <taxon>Lactobacillaceae</taxon>
        <taxon>Lacticaseibacillus</taxon>
    </lineage>
</organism>
<keyword evidence="3" id="KW-1185">Reference proteome</keyword>
<protein>
    <submittedName>
        <fullName evidence="2">Iron-sulfur cluster assembly protein</fullName>
    </submittedName>
</protein>
<proteinExistence type="predicted"/>
<dbReference type="InterPro" id="IPR002744">
    <property type="entry name" value="MIP18-like"/>
</dbReference>
<evidence type="ECO:0000313" key="2">
    <source>
        <dbReference type="EMBL" id="WDF81738.1"/>
    </source>
</evidence>
<dbReference type="Gene3D" id="3.30.300.130">
    <property type="entry name" value="Fe-S cluster assembly (FSCA)"/>
    <property type="match status" value="1"/>
</dbReference>
<dbReference type="Proteomes" id="UP001220377">
    <property type="component" value="Chromosome"/>
</dbReference>
<dbReference type="InterPro" id="IPR052339">
    <property type="entry name" value="Fe-S_Maturation_MIP18"/>
</dbReference>
<dbReference type="PANTHER" id="PTHR42831:SF1">
    <property type="entry name" value="FE-S PROTEIN MATURATION AUXILIARY FACTOR YITW"/>
    <property type="match status" value="1"/>
</dbReference>
<evidence type="ECO:0000313" key="3">
    <source>
        <dbReference type="Proteomes" id="UP001220377"/>
    </source>
</evidence>
<name>A0ABY7WNG3_9LACO</name>
<dbReference type="SUPFAM" id="SSF117916">
    <property type="entry name" value="Fe-S cluster assembly (FSCA) domain-like"/>
    <property type="match status" value="1"/>
</dbReference>
<dbReference type="PANTHER" id="PTHR42831">
    <property type="entry name" value="FE-S PROTEIN MATURATION AUXILIARY FACTOR YITW"/>
    <property type="match status" value="1"/>
</dbReference>
<dbReference type="InterPro" id="IPR034904">
    <property type="entry name" value="FSCA_dom_sf"/>
</dbReference>
<sequence>MTEQLADYGVTCTGIDAAESEALAAALHRAVDPELGVDMLELGLVYQLVREPDAGYRLEMLLTTIGCPLTDYLEKILQHAMALVIGDAPVQVQFRMTPVWTMDRMSRACRMTLGV</sequence>
<dbReference type="EMBL" id="CP117884">
    <property type="protein sequence ID" value="WDF81738.1"/>
    <property type="molecule type" value="Genomic_DNA"/>
</dbReference>
<gene>
    <name evidence="2" type="ORF">PQ472_07325</name>
</gene>